<proteinExistence type="predicted"/>
<feature type="transmembrane region" description="Helical" evidence="2">
    <location>
        <begin position="44"/>
        <end position="63"/>
    </location>
</feature>
<accession>A0A1M7T6H8</accession>
<feature type="region of interest" description="Disordered" evidence="1">
    <location>
        <begin position="386"/>
        <end position="411"/>
    </location>
</feature>
<evidence type="ECO:0000313" key="4">
    <source>
        <dbReference type="Proteomes" id="UP000184428"/>
    </source>
</evidence>
<feature type="transmembrane region" description="Helical" evidence="2">
    <location>
        <begin position="12"/>
        <end position="32"/>
    </location>
</feature>
<dbReference type="EMBL" id="FRDM01000005">
    <property type="protein sequence ID" value="SHN66308.1"/>
    <property type="molecule type" value="Genomic_DNA"/>
</dbReference>
<dbReference type="Proteomes" id="UP000184428">
    <property type="component" value="Unassembled WGS sequence"/>
</dbReference>
<feature type="compositionally biased region" description="Low complexity" evidence="1">
    <location>
        <begin position="395"/>
        <end position="411"/>
    </location>
</feature>
<organism evidence="3 4">
    <name type="scientific">Geodermatophilus obscurus</name>
    <dbReference type="NCBI Taxonomy" id="1861"/>
    <lineage>
        <taxon>Bacteria</taxon>
        <taxon>Bacillati</taxon>
        <taxon>Actinomycetota</taxon>
        <taxon>Actinomycetes</taxon>
        <taxon>Geodermatophilales</taxon>
        <taxon>Geodermatophilaceae</taxon>
        <taxon>Geodermatophilus</taxon>
    </lineage>
</organism>
<dbReference type="AlphaFoldDB" id="A0A1M7T6H8"/>
<feature type="transmembrane region" description="Helical" evidence="2">
    <location>
        <begin position="112"/>
        <end position="130"/>
    </location>
</feature>
<protein>
    <submittedName>
        <fullName evidence="3">Uncharacterized protein</fullName>
    </submittedName>
</protein>
<keyword evidence="2" id="KW-1133">Transmembrane helix</keyword>
<feature type="transmembrane region" description="Helical" evidence="2">
    <location>
        <begin position="75"/>
        <end position="92"/>
    </location>
</feature>
<keyword evidence="2" id="KW-0472">Membrane</keyword>
<sequence length="758" mass="81975">MALIRPLKPSVAWVAAALFGAVGVFATWVGTLDFLSAANLQYKLIGLAFTMAGLVLLAGSAVIAREPWRRKRGRIAAVAAGVAGVFVGGYLLLLQYRAPDLSPRRLPPFPAWVPWAAIVVASLAAAVLGWRSTKDHAAEQMTWTALGKPLFAGGLSVTVLFGGVQWWYTQQYQPNAIAAALTVTTELRPAPPTAGENADEMSDPHMFEGTITVKNVSSTKVQIVASLYQVRTVTNRLRDQVEGINEVDRERQQVACFLEELAPVTDPECDQPHIYRYGQLSAGDPRAEDEYPISRTSQPIAVQTLQLGHIVRDNSWLEPEEAFEHNLVVHVPGQGEPSGSPSLEELQLSAWLAVAQGSRLVLERIPSHGPEMVPQALMSHEEYRDYAQAEQDVQSSDGGAADSADSTGDGTHVTVEVDAEDREDRLQELAMSRPLDQASLAVSEPQTTPRFYPHRYTVAEWPIEDLSTLHRLVWGSHVINTVQVLSMRTYDPIARSEALEDPDLSALMEYEYGGMVTCVGPAGTLGGAADGSDIRRDPTAVCPGAWYSLADEEGRVANSYERLYQGKTKYGEDMAGFYGLVQTGSLDVVSLTTEAEAAAAATTMPPSTDFHPLPSDVFQQCEPALQDAKTLTDFYGTYIQSAFDRRVAELRGASPDGTSGAPTLQQGADSAEILDGYLERAKGALLACSGTEAPEDTPAASCPQAAAAKIDALRYAQDVGRALREAEPTDAWVQRGTQAVQAYQRAEGVVDEWLVTCR</sequence>
<feature type="transmembrane region" description="Helical" evidence="2">
    <location>
        <begin position="150"/>
        <end position="168"/>
    </location>
</feature>
<dbReference type="OrthoDB" id="5166738at2"/>
<evidence type="ECO:0000256" key="1">
    <source>
        <dbReference type="SAM" id="MobiDB-lite"/>
    </source>
</evidence>
<dbReference type="RefSeq" id="WP_072915378.1">
    <property type="nucleotide sequence ID" value="NZ_FRDM01000005.1"/>
</dbReference>
<name>A0A1M7T6H8_9ACTN</name>
<gene>
    <name evidence="3" type="ORF">SAMN05660350_01342</name>
</gene>
<evidence type="ECO:0000256" key="2">
    <source>
        <dbReference type="SAM" id="Phobius"/>
    </source>
</evidence>
<reference evidence="3 4" key="1">
    <citation type="submission" date="2016-12" db="EMBL/GenBank/DDBJ databases">
        <authorList>
            <person name="Song W.-J."/>
            <person name="Kurnit D.M."/>
        </authorList>
    </citation>
    <scope>NUCLEOTIDE SEQUENCE [LARGE SCALE GENOMIC DNA]</scope>
    <source>
        <strain evidence="3 4">DSM 43162</strain>
    </source>
</reference>
<keyword evidence="2" id="KW-0812">Transmembrane</keyword>
<evidence type="ECO:0000313" key="3">
    <source>
        <dbReference type="EMBL" id="SHN66308.1"/>
    </source>
</evidence>